<accession>A0ABY7AAG9</accession>
<protein>
    <submittedName>
        <fullName evidence="3">N-acetylmuramoyl-L-alanine amidase family protein</fullName>
    </submittedName>
</protein>
<organism evidence="3 4">
    <name type="scientific">Lacrimispora xylanolytica</name>
    <dbReference type="NCBI Taxonomy" id="29375"/>
    <lineage>
        <taxon>Bacteria</taxon>
        <taxon>Bacillati</taxon>
        <taxon>Bacillota</taxon>
        <taxon>Clostridia</taxon>
        <taxon>Lachnospirales</taxon>
        <taxon>Lachnospiraceae</taxon>
        <taxon>Lacrimispora</taxon>
    </lineage>
</organism>
<dbReference type="Pfam" id="PF19127">
    <property type="entry name" value="Choline_bind_3"/>
    <property type="match status" value="1"/>
</dbReference>
<dbReference type="SUPFAM" id="SSF69360">
    <property type="entry name" value="Cell wall binding repeat"/>
    <property type="match status" value="1"/>
</dbReference>
<dbReference type="Gene3D" id="2.10.270.10">
    <property type="entry name" value="Cholin Binding"/>
    <property type="match status" value="1"/>
</dbReference>
<evidence type="ECO:0000256" key="2">
    <source>
        <dbReference type="PROSITE-ProRule" id="PRU00591"/>
    </source>
</evidence>
<name>A0ABY7AAG9_9FIRM</name>
<sequence>MQMKWIRGKAAWLVLLCMVMVMGMSITAGASGSLKIRLDHGRKSSWTEGIQIPSVTVNLSETSPEWNKDPEKWEPGKKVIATFRVPGTYSNSDCSVTGGKLISTKAEDGETVVKVSYVPVAKLAGTEKAGFSDAARTKATWKKVPFASRYQVVVYKEGGIWVKSMTISTNTVDLLQYMESGQKYYYTVKAILKDSSEEEYLQEGEPVISDDSVVQELGETNGAWAGYKSGKKYRGEDGAYAANTWKMISGKWYYFNGEEFAVTGWQFINDKWYYLGSDGAMLTGWQKLDEKWYFLNSNGDMASGWIQPTPGKWYYLNLDGSMASDTLIDGAYKVDSSGLWVH</sequence>
<keyword evidence="1" id="KW-0677">Repeat</keyword>
<dbReference type="InterPro" id="IPR018337">
    <property type="entry name" value="Cell_wall/Cho-bd_repeat"/>
</dbReference>
<evidence type="ECO:0000313" key="4">
    <source>
        <dbReference type="Proteomes" id="UP001163115"/>
    </source>
</evidence>
<dbReference type="Pfam" id="PF01473">
    <property type="entry name" value="Choline_bind_1"/>
    <property type="match status" value="2"/>
</dbReference>
<gene>
    <name evidence="3" type="ORF">OW255_18015</name>
</gene>
<dbReference type="Proteomes" id="UP001163115">
    <property type="component" value="Chromosome"/>
</dbReference>
<feature type="repeat" description="Cell wall-binding" evidence="2">
    <location>
        <begin position="282"/>
        <end position="301"/>
    </location>
</feature>
<reference evidence="3" key="1">
    <citation type="submission" date="2022-11" db="EMBL/GenBank/DDBJ databases">
        <title>Lacrimispora xylanolytica sy1, complete genome.</title>
        <authorList>
            <person name="Choi S."/>
        </authorList>
    </citation>
    <scope>NUCLEOTIDE SEQUENCE</scope>
    <source>
        <strain evidence="3">Sy1</strain>
    </source>
</reference>
<dbReference type="PROSITE" id="PS51170">
    <property type="entry name" value="CW"/>
    <property type="match status" value="3"/>
</dbReference>
<evidence type="ECO:0000313" key="3">
    <source>
        <dbReference type="EMBL" id="WAJ23434.1"/>
    </source>
</evidence>
<feature type="repeat" description="Cell wall-binding" evidence="2">
    <location>
        <begin position="302"/>
        <end position="322"/>
    </location>
</feature>
<dbReference type="EMBL" id="CP113524">
    <property type="protein sequence ID" value="WAJ23434.1"/>
    <property type="molecule type" value="Genomic_DNA"/>
</dbReference>
<proteinExistence type="predicted"/>
<feature type="repeat" description="Cell wall-binding" evidence="2">
    <location>
        <begin position="262"/>
        <end position="281"/>
    </location>
</feature>
<keyword evidence="4" id="KW-1185">Reference proteome</keyword>
<evidence type="ECO:0000256" key="1">
    <source>
        <dbReference type="ARBA" id="ARBA00022737"/>
    </source>
</evidence>
<dbReference type="RefSeq" id="WP_268114883.1">
    <property type="nucleotide sequence ID" value="NZ_CP113524.1"/>
</dbReference>